<evidence type="ECO:0000313" key="2">
    <source>
        <dbReference type="EMBL" id="AWL27163.1"/>
    </source>
</evidence>
<keyword evidence="3" id="KW-1185">Reference proteome</keyword>
<keyword evidence="1" id="KW-0472">Membrane</keyword>
<dbReference type="OrthoDB" id="6688339at2"/>
<name>A0A2S2F877_9GAMM</name>
<dbReference type="Proteomes" id="UP000245977">
    <property type="component" value="Plasmid p1_010030"/>
</dbReference>
<geneLocation type="plasmid" evidence="2 3">
    <name>p1_010030</name>
</geneLocation>
<dbReference type="AlphaFoldDB" id="A0A2S2F877"/>
<evidence type="ECO:0000256" key="1">
    <source>
        <dbReference type="SAM" id="Phobius"/>
    </source>
</evidence>
<gene>
    <name evidence="2" type="ORF">DJ533_00320</name>
</gene>
<sequence>MTRSLVLGLVWRIMWFFLPLVSEAALASHPTKSNLFTNETVREAVSIYSDAILLVSCFVLLIFGTTIGYFFPTPRYGAKPYPKPLKLLISIFGGVLAFIYYIHTEKDITPAVVIWVAGVSFVSPAIIHLVHAAAIKITGSKLDITDEDLDRISQSFDREKE</sequence>
<evidence type="ECO:0000313" key="3">
    <source>
        <dbReference type="Proteomes" id="UP000245977"/>
    </source>
</evidence>
<dbReference type="KEGG" id="adv:DJ533_00320"/>
<keyword evidence="2" id="KW-0614">Plasmid</keyword>
<proteinExistence type="predicted"/>
<accession>A0A2S2F877</accession>
<protein>
    <submittedName>
        <fullName evidence="2">Uncharacterized protein</fullName>
    </submittedName>
</protein>
<feature type="transmembrane region" description="Helical" evidence="1">
    <location>
        <begin position="108"/>
        <end position="130"/>
    </location>
</feature>
<feature type="transmembrane region" description="Helical" evidence="1">
    <location>
        <begin position="84"/>
        <end position="102"/>
    </location>
</feature>
<dbReference type="RefSeq" id="WP_065994769.1">
    <property type="nucleotide sequence ID" value="NZ_CP029389.2"/>
</dbReference>
<feature type="transmembrane region" description="Helical" evidence="1">
    <location>
        <begin position="51"/>
        <end position="72"/>
    </location>
</feature>
<organism evidence="2 3">
    <name type="scientific">Acinetobacter defluvii</name>
    <dbReference type="NCBI Taxonomy" id="1871111"/>
    <lineage>
        <taxon>Bacteria</taxon>
        <taxon>Pseudomonadati</taxon>
        <taxon>Pseudomonadota</taxon>
        <taxon>Gammaproteobacteria</taxon>
        <taxon>Moraxellales</taxon>
        <taxon>Moraxellaceae</taxon>
        <taxon>Acinetobacter</taxon>
    </lineage>
</organism>
<dbReference type="STRING" id="1871111.GCA_001704615_00888"/>
<keyword evidence="1" id="KW-0812">Transmembrane</keyword>
<dbReference type="EMBL" id="CP029389">
    <property type="protein sequence ID" value="AWL27163.1"/>
    <property type="molecule type" value="Genomic_DNA"/>
</dbReference>
<keyword evidence="1" id="KW-1133">Transmembrane helix</keyword>
<reference evidence="2" key="1">
    <citation type="submission" date="2019-08" db="EMBL/GenBank/DDBJ databases">
        <title>The complete genome of Acinetobacter defluvii strain WCHAD010030.</title>
        <authorList>
            <person name="Hu Y."/>
            <person name="Qin J."/>
            <person name="Feng Y."/>
            <person name="Zong Z."/>
        </authorList>
    </citation>
    <scope>NUCLEOTIDE SEQUENCE</scope>
    <source>
        <strain evidence="2">WCHA30</strain>
        <plasmid evidence="2">p1_010030</plasmid>
    </source>
</reference>